<evidence type="ECO:0000256" key="2">
    <source>
        <dbReference type="ARBA" id="ARBA00022692"/>
    </source>
</evidence>
<organism evidence="7 8">
    <name type="scientific">Pseudoponticoccus marisrubri</name>
    <dbReference type="NCBI Taxonomy" id="1685382"/>
    <lineage>
        <taxon>Bacteria</taxon>
        <taxon>Pseudomonadati</taxon>
        <taxon>Pseudomonadota</taxon>
        <taxon>Alphaproteobacteria</taxon>
        <taxon>Rhodobacterales</taxon>
        <taxon>Roseobacteraceae</taxon>
        <taxon>Pseudoponticoccus</taxon>
    </lineage>
</organism>
<sequence>MQDLPEHGHSQAEIDDRLSRPPGRGDLRDVVYGAIDGAVTTFAIVAGVAGAGLSPFVIVALGLANVLADGFSMAAGNYSATKAELDDISRLRAVEERHIRLDPEGERRELRTILANKGLSGPTLEAAVDQIAARRDSWIAEMMQGEYGLGPTDPHPLRAALVTFAAFLVAGMIPLLPFVLGIGEAFFLSSALTLAAFFAIGTLKSHWSLSPWWRSGAETLAIGGAAAGIAYGVGTLFTV</sequence>
<evidence type="ECO:0000256" key="1">
    <source>
        <dbReference type="ARBA" id="ARBA00004127"/>
    </source>
</evidence>
<dbReference type="Proteomes" id="UP000054396">
    <property type="component" value="Unassembled WGS sequence"/>
</dbReference>
<dbReference type="EMBL" id="LPXO01000001">
    <property type="protein sequence ID" value="KUF12203.1"/>
    <property type="molecule type" value="Genomic_DNA"/>
</dbReference>
<keyword evidence="3 6" id="KW-1133">Transmembrane helix</keyword>
<dbReference type="InterPro" id="IPR008217">
    <property type="entry name" value="Ccc1_fam"/>
</dbReference>
<evidence type="ECO:0000313" key="7">
    <source>
        <dbReference type="EMBL" id="KUF12203.1"/>
    </source>
</evidence>
<feature type="transmembrane region" description="Helical" evidence="6">
    <location>
        <begin position="159"/>
        <end position="180"/>
    </location>
</feature>
<evidence type="ECO:0000256" key="6">
    <source>
        <dbReference type="SAM" id="Phobius"/>
    </source>
</evidence>
<keyword evidence="8" id="KW-1185">Reference proteome</keyword>
<dbReference type="STRING" id="1685382.AVJ23_00250"/>
<dbReference type="PANTHER" id="PTHR31851">
    <property type="entry name" value="FE(2+)/MN(2+) TRANSPORTER PCL1"/>
    <property type="match status" value="1"/>
</dbReference>
<gene>
    <name evidence="7" type="ORF">AVJ23_00250</name>
</gene>
<evidence type="ECO:0000313" key="8">
    <source>
        <dbReference type="Proteomes" id="UP000054396"/>
    </source>
</evidence>
<name>A0A0W7WNP6_9RHOB</name>
<dbReference type="RefSeq" id="WP_058860153.1">
    <property type="nucleotide sequence ID" value="NZ_LPXO01000001.1"/>
</dbReference>
<dbReference type="GO" id="GO:0005384">
    <property type="term" value="F:manganese ion transmembrane transporter activity"/>
    <property type="evidence" value="ECO:0007669"/>
    <property type="project" value="InterPro"/>
</dbReference>
<evidence type="ECO:0000256" key="3">
    <source>
        <dbReference type="ARBA" id="ARBA00022989"/>
    </source>
</evidence>
<protein>
    <recommendedName>
        <fullName evidence="9">GMP synthase</fullName>
    </recommendedName>
</protein>
<feature type="transmembrane region" description="Helical" evidence="6">
    <location>
        <begin position="42"/>
        <end position="68"/>
    </location>
</feature>
<dbReference type="GO" id="GO:0030026">
    <property type="term" value="P:intracellular manganese ion homeostasis"/>
    <property type="evidence" value="ECO:0007669"/>
    <property type="project" value="InterPro"/>
</dbReference>
<keyword evidence="4 6" id="KW-0472">Membrane</keyword>
<dbReference type="Pfam" id="PF01988">
    <property type="entry name" value="VIT1"/>
    <property type="match status" value="1"/>
</dbReference>
<dbReference type="GO" id="GO:0012505">
    <property type="term" value="C:endomembrane system"/>
    <property type="evidence" value="ECO:0007669"/>
    <property type="project" value="UniProtKB-SubCell"/>
</dbReference>
<feature type="region of interest" description="Disordered" evidence="5">
    <location>
        <begin position="1"/>
        <end position="22"/>
    </location>
</feature>
<evidence type="ECO:0000256" key="5">
    <source>
        <dbReference type="SAM" id="MobiDB-lite"/>
    </source>
</evidence>
<comment type="caution">
    <text evidence="7">The sequence shown here is derived from an EMBL/GenBank/DDBJ whole genome shotgun (WGS) entry which is preliminary data.</text>
</comment>
<feature type="transmembrane region" description="Helical" evidence="6">
    <location>
        <begin position="219"/>
        <end position="237"/>
    </location>
</feature>
<proteinExistence type="predicted"/>
<reference evidence="7 8" key="1">
    <citation type="submission" date="2015-12" db="EMBL/GenBank/DDBJ databases">
        <authorList>
            <person name="Shamseldin A."/>
            <person name="Moawad H."/>
            <person name="Abd El-Rahim W.M."/>
            <person name="Sadowsky M.J."/>
        </authorList>
    </citation>
    <scope>NUCLEOTIDE SEQUENCE [LARGE SCALE GENOMIC DNA]</scope>
    <source>
        <strain evidence="7 8">SJ5A-1</strain>
    </source>
</reference>
<dbReference type="AlphaFoldDB" id="A0A0W7WNP6"/>
<feature type="transmembrane region" description="Helical" evidence="6">
    <location>
        <begin position="186"/>
        <end position="207"/>
    </location>
</feature>
<accession>A0A0W7WNP6</accession>
<evidence type="ECO:0000256" key="4">
    <source>
        <dbReference type="ARBA" id="ARBA00023136"/>
    </source>
</evidence>
<comment type="subcellular location">
    <subcellularLocation>
        <location evidence="1">Endomembrane system</location>
        <topology evidence="1">Multi-pass membrane protein</topology>
    </subcellularLocation>
</comment>
<keyword evidence="2 6" id="KW-0812">Transmembrane</keyword>
<evidence type="ECO:0008006" key="9">
    <source>
        <dbReference type="Google" id="ProtNLM"/>
    </source>
</evidence>